<dbReference type="Proteomes" id="UP000240739">
    <property type="component" value="Unassembled WGS sequence"/>
</dbReference>
<proteinExistence type="predicted"/>
<dbReference type="AlphaFoldDB" id="A0A2T4UGI0"/>
<keyword evidence="2" id="KW-1185">Reference proteome</keyword>
<dbReference type="Gene3D" id="3.30.530.20">
    <property type="match status" value="1"/>
</dbReference>
<dbReference type="InterPro" id="IPR023393">
    <property type="entry name" value="START-like_dom_sf"/>
</dbReference>
<dbReference type="CDD" id="cd07820">
    <property type="entry name" value="SRPBCC_3"/>
    <property type="match status" value="1"/>
</dbReference>
<name>A0A2T4UGI0_9ACTN</name>
<gene>
    <name evidence="1" type="ORF">C7Y72_01020</name>
</gene>
<dbReference type="OrthoDB" id="9801773at2"/>
<dbReference type="EMBL" id="PYYB01000001">
    <property type="protein sequence ID" value="PTL58328.1"/>
    <property type="molecule type" value="Genomic_DNA"/>
</dbReference>
<dbReference type="Pfam" id="PF10604">
    <property type="entry name" value="Polyketide_cyc2"/>
    <property type="match status" value="1"/>
</dbReference>
<evidence type="ECO:0000313" key="2">
    <source>
        <dbReference type="Proteomes" id="UP000240739"/>
    </source>
</evidence>
<evidence type="ECO:0008006" key="3">
    <source>
        <dbReference type="Google" id="ProtNLM"/>
    </source>
</evidence>
<organism evidence="1 2">
    <name type="scientific">Paraconexibacter algicola</name>
    <dbReference type="NCBI Taxonomy" id="2133960"/>
    <lineage>
        <taxon>Bacteria</taxon>
        <taxon>Bacillati</taxon>
        <taxon>Actinomycetota</taxon>
        <taxon>Thermoleophilia</taxon>
        <taxon>Solirubrobacterales</taxon>
        <taxon>Paraconexibacteraceae</taxon>
        <taxon>Paraconexibacter</taxon>
    </lineage>
</organism>
<evidence type="ECO:0000313" key="1">
    <source>
        <dbReference type="EMBL" id="PTL58328.1"/>
    </source>
</evidence>
<protein>
    <recommendedName>
        <fullName evidence="3">Cyclase</fullName>
    </recommendedName>
</protein>
<comment type="caution">
    <text evidence="1">The sequence shown here is derived from an EMBL/GenBank/DDBJ whole genome shotgun (WGS) entry which is preliminary data.</text>
</comment>
<reference evidence="1 2" key="1">
    <citation type="submission" date="2018-03" db="EMBL/GenBank/DDBJ databases">
        <title>Aquarubrobacter algicola gen. nov., sp. nov., a novel actinobacterium isolated from shallow eutrophic lake during the end of cyanobacterial harmful algal blooms.</title>
        <authorList>
            <person name="Chun S.J."/>
        </authorList>
    </citation>
    <scope>NUCLEOTIDE SEQUENCE [LARGE SCALE GENOMIC DNA]</scope>
    <source>
        <strain evidence="1 2">Seoho-28</strain>
    </source>
</reference>
<dbReference type="SUPFAM" id="SSF55961">
    <property type="entry name" value="Bet v1-like"/>
    <property type="match status" value="1"/>
</dbReference>
<sequence length="161" mass="18095">MGTFHAETIIDAPVADVFAFHRDTRNAKVIGHPAQPILGVEGEFPLDEGDEVVLKVLVLPLPVPQRWRVRVTKLVEPTLLVDETLDGPFRTFVHQHRFEELPDGRTKLTDHVQYALPFGRLGRLADALVVRRLMGPTFRHRQRRTREVLESATAGRPAAAA</sequence>
<dbReference type="RefSeq" id="WP_107566766.1">
    <property type="nucleotide sequence ID" value="NZ_PYYB01000001.1"/>
</dbReference>
<dbReference type="InterPro" id="IPR019587">
    <property type="entry name" value="Polyketide_cyclase/dehydratase"/>
</dbReference>
<accession>A0A2T4UGI0</accession>